<keyword evidence="3" id="KW-0560">Oxidoreductase</keyword>
<protein>
    <submittedName>
        <fullName evidence="5">Uncharacterized protein</fullName>
    </submittedName>
</protein>
<name>A0A0L0SN49_ALLM3</name>
<dbReference type="PRINTS" id="PR00081">
    <property type="entry name" value="GDHRDH"/>
</dbReference>
<dbReference type="VEuPathDB" id="FungiDB:AMAG_08881"/>
<dbReference type="Gene3D" id="3.40.50.720">
    <property type="entry name" value="NAD(P)-binding Rossmann-like Domain"/>
    <property type="match status" value="1"/>
</dbReference>
<reference evidence="5 6" key="1">
    <citation type="submission" date="2009-11" db="EMBL/GenBank/DDBJ databases">
        <title>Annotation of Allomyces macrogynus ATCC 38327.</title>
        <authorList>
            <consortium name="The Broad Institute Genome Sequencing Platform"/>
            <person name="Russ C."/>
            <person name="Cuomo C."/>
            <person name="Burger G."/>
            <person name="Gray M.W."/>
            <person name="Holland P.W.H."/>
            <person name="King N."/>
            <person name="Lang F.B.F."/>
            <person name="Roger A.J."/>
            <person name="Ruiz-Trillo I."/>
            <person name="Young S.K."/>
            <person name="Zeng Q."/>
            <person name="Gargeya S."/>
            <person name="Fitzgerald M."/>
            <person name="Haas B."/>
            <person name="Abouelleil A."/>
            <person name="Alvarado L."/>
            <person name="Arachchi H.M."/>
            <person name="Berlin A."/>
            <person name="Chapman S.B."/>
            <person name="Gearin G."/>
            <person name="Goldberg J."/>
            <person name="Griggs A."/>
            <person name="Gujja S."/>
            <person name="Hansen M."/>
            <person name="Heiman D."/>
            <person name="Howarth C."/>
            <person name="Larimer J."/>
            <person name="Lui A."/>
            <person name="MacDonald P.J.P."/>
            <person name="McCowen C."/>
            <person name="Montmayeur A."/>
            <person name="Murphy C."/>
            <person name="Neiman D."/>
            <person name="Pearson M."/>
            <person name="Priest M."/>
            <person name="Roberts A."/>
            <person name="Saif S."/>
            <person name="Shea T."/>
            <person name="Sisk P."/>
            <person name="Stolte C."/>
            <person name="Sykes S."/>
            <person name="Wortman J."/>
            <person name="Nusbaum C."/>
            <person name="Birren B."/>
        </authorList>
    </citation>
    <scope>NUCLEOTIDE SEQUENCE [LARGE SCALE GENOMIC DNA]</scope>
    <source>
        <strain evidence="5 6">ATCC 38327</strain>
    </source>
</reference>
<dbReference type="InterPro" id="IPR002347">
    <property type="entry name" value="SDR_fam"/>
</dbReference>
<dbReference type="PANTHER" id="PTHR44196:SF3">
    <property type="entry name" value="SHORT CHAIN DEHYDROGENASE FAMILY PROTEIN"/>
    <property type="match status" value="1"/>
</dbReference>
<keyword evidence="4" id="KW-0812">Transmembrane</keyword>
<evidence type="ECO:0000313" key="6">
    <source>
        <dbReference type="Proteomes" id="UP000054350"/>
    </source>
</evidence>
<keyword evidence="6" id="KW-1185">Reference proteome</keyword>
<dbReference type="eggNOG" id="KOG1205">
    <property type="taxonomic scope" value="Eukaryota"/>
</dbReference>
<gene>
    <name evidence="5" type="ORF">AMAG_08881</name>
</gene>
<dbReference type="PANTHER" id="PTHR44196">
    <property type="entry name" value="DEHYDROGENASE/REDUCTASE SDR FAMILY MEMBER 7B"/>
    <property type="match status" value="1"/>
</dbReference>
<keyword evidence="4" id="KW-1133">Transmembrane helix</keyword>
<keyword evidence="4" id="KW-0472">Membrane</keyword>
<keyword evidence="2" id="KW-0521">NADP</keyword>
<feature type="transmembrane region" description="Helical" evidence="4">
    <location>
        <begin position="247"/>
        <end position="268"/>
    </location>
</feature>
<dbReference type="OrthoDB" id="6251714at2759"/>
<dbReference type="OMA" id="WPWVPIG"/>
<accession>A0A0L0SN49</accession>
<dbReference type="InterPro" id="IPR020904">
    <property type="entry name" value="Sc_DH/Rdtase_CS"/>
</dbReference>
<evidence type="ECO:0000256" key="2">
    <source>
        <dbReference type="ARBA" id="ARBA00022857"/>
    </source>
</evidence>
<dbReference type="PROSITE" id="PS00061">
    <property type="entry name" value="ADH_SHORT"/>
    <property type="match status" value="1"/>
</dbReference>
<evidence type="ECO:0000313" key="5">
    <source>
        <dbReference type="EMBL" id="KNE63810.1"/>
    </source>
</evidence>
<dbReference type="InterPro" id="IPR036291">
    <property type="entry name" value="NAD(P)-bd_dom_sf"/>
</dbReference>
<organism evidence="5 6">
    <name type="scientific">Allomyces macrogynus (strain ATCC 38327)</name>
    <name type="common">Allomyces javanicus var. macrogynus</name>
    <dbReference type="NCBI Taxonomy" id="578462"/>
    <lineage>
        <taxon>Eukaryota</taxon>
        <taxon>Fungi</taxon>
        <taxon>Fungi incertae sedis</taxon>
        <taxon>Blastocladiomycota</taxon>
        <taxon>Blastocladiomycetes</taxon>
        <taxon>Blastocladiales</taxon>
        <taxon>Blastocladiaceae</taxon>
        <taxon>Allomyces</taxon>
    </lineage>
</organism>
<dbReference type="EMBL" id="GG745343">
    <property type="protein sequence ID" value="KNE63810.1"/>
    <property type="molecule type" value="Genomic_DNA"/>
</dbReference>
<evidence type="ECO:0000256" key="3">
    <source>
        <dbReference type="ARBA" id="ARBA00023002"/>
    </source>
</evidence>
<dbReference type="SUPFAM" id="SSF51735">
    <property type="entry name" value="NAD(P)-binding Rossmann-fold domains"/>
    <property type="match status" value="1"/>
</dbReference>
<dbReference type="AlphaFoldDB" id="A0A0L0SN49"/>
<evidence type="ECO:0000256" key="1">
    <source>
        <dbReference type="ARBA" id="ARBA00006484"/>
    </source>
</evidence>
<dbReference type="Proteomes" id="UP000054350">
    <property type="component" value="Unassembled WGS sequence"/>
</dbReference>
<dbReference type="STRING" id="578462.A0A0L0SN49"/>
<proteinExistence type="inferred from homology"/>
<dbReference type="GO" id="GO:0016491">
    <property type="term" value="F:oxidoreductase activity"/>
    <property type="evidence" value="ECO:0007669"/>
    <property type="project" value="UniProtKB-KW"/>
</dbReference>
<evidence type="ECO:0000256" key="4">
    <source>
        <dbReference type="SAM" id="Phobius"/>
    </source>
</evidence>
<dbReference type="GO" id="GO:0016020">
    <property type="term" value="C:membrane"/>
    <property type="evidence" value="ECO:0007669"/>
    <property type="project" value="TreeGrafter"/>
</dbReference>
<dbReference type="Pfam" id="PF00106">
    <property type="entry name" value="adh_short"/>
    <property type="match status" value="1"/>
</dbReference>
<comment type="similarity">
    <text evidence="1">Belongs to the short-chain dehydrogenases/reductases (SDR) family.</text>
</comment>
<reference evidence="6" key="2">
    <citation type="submission" date="2009-11" db="EMBL/GenBank/DDBJ databases">
        <title>The Genome Sequence of Allomyces macrogynus strain ATCC 38327.</title>
        <authorList>
            <consortium name="The Broad Institute Genome Sequencing Platform"/>
            <person name="Russ C."/>
            <person name="Cuomo C."/>
            <person name="Shea T."/>
            <person name="Young S.K."/>
            <person name="Zeng Q."/>
            <person name="Koehrsen M."/>
            <person name="Haas B."/>
            <person name="Borodovsky M."/>
            <person name="Guigo R."/>
            <person name="Alvarado L."/>
            <person name="Berlin A."/>
            <person name="Borenstein D."/>
            <person name="Chen Z."/>
            <person name="Engels R."/>
            <person name="Freedman E."/>
            <person name="Gellesch M."/>
            <person name="Goldberg J."/>
            <person name="Griggs A."/>
            <person name="Gujja S."/>
            <person name="Heiman D."/>
            <person name="Hepburn T."/>
            <person name="Howarth C."/>
            <person name="Jen D."/>
            <person name="Larson L."/>
            <person name="Lewis B."/>
            <person name="Mehta T."/>
            <person name="Park D."/>
            <person name="Pearson M."/>
            <person name="Roberts A."/>
            <person name="Saif S."/>
            <person name="Shenoy N."/>
            <person name="Sisk P."/>
            <person name="Stolte C."/>
            <person name="Sykes S."/>
            <person name="Walk T."/>
            <person name="White J."/>
            <person name="Yandava C."/>
            <person name="Burger G."/>
            <person name="Gray M.W."/>
            <person name="Holland P.W.H."/>
            <person name="King N."/>
            <person name="Lang F.B.F."/>
            <person name="Roger A.J."/>
            <person name="Ruiz-Trillo I."/>
            <person name="Lander E."/>
            <person name="Nusbaum C."/>
        </authorList>
    </citation>
    <scope>NUCLEOTIDE SEQUENCE [LARGE SCALE GENOMIC DNA]</scope>
    <source>
        <strain evidence="6">ATCC 38327</strain>
    </source>
</reference>
<sequence length="284" mass="31370">MVKQVYSSYFITGASSGLGRHLALELAARAAKHNWPLSLALTARRIELLEELKKEITALAPAVRVKTAVLDVTWDDDAIWRVITECHAELGNLHCFVVNAGIAPTARMIGSSDRSFAVERPVLATNLIGAMATTDAAVRYIHENGINKTPEQAHIVGISSFSSLGVTNRSSYSVSKAALERYLDILRMESAGQGIHVTTIIPGYIDTPINQHRPHRPFLITAEAGAVAMANAMTVRGGGAGNALVPWWPWAIMWTVFNWIPKWLYFWYVPRMTKSHEPDQAKRE</sequence>